<evidence type="ECO:0000256" key="4">
    <source>
        <dbReference type="ARBA" id="ARBA00022692"/>
    </source>
</evidence>
<proteinExistence type="inferred from homology"/>
<keyword evidence="9" id="KW-0472">Membrane</keyword>
<evidence type="ECO:0000256" key="8">
    <source>
        <dbReference type="ARBA" id="ARBA00023065"/>
    </source>
</evidence>
<evidence type="ECO:0000256" key="6">
    <source>
        <dbReference type="ARBA" id="ARBA00022989"/>
    </source>
</evidence>
<dbReference type="InterPro" id="IPR051410">
    <property type="entry name" value="Ferric/Cupric_Reductase"/>
</dbReference>
<evidence type="ECO:0000313" key="10">
    <source>
        <dbReference type="EMBL" id="KZM24774.1"/>
    </source>
</evidence>
<dbReference type="GO" id="GO:0005886">
    <property type="term" value="C:plasma membrane"/>
    <property type="evidence" value="ECO:0007669"/>
    <property type="project" value="TreeGrafter"/>
</dbReference>
<comment type="subcellular location">
    <subcellularLocation>
        <location evidence="1">Membrane</location>
        <topology evidence="1">Multi-pass membrane protein</topology>
    </subcellularLocation>
</comment>
<dbReference type="InterPro" id="IPR017927">
    <property type="entry name" value="FAD-bd_FR_type"/>
</dbReference>
<keyword evidence="3" id="KW-0813">Transport</keyword>
<protein>
    <submittedName>
        <fullName evidence="10">Oxidoreductase</fullName>
    </submittedName>
</protein>
<keyword evidence="7" id="KW-0560">Oxidoreductase</keyword>
<dbReference type="InterPro" id="IPR013130">
    <property type="entry name" value="Fe3_Rdtase_TM_dom"/>
</dbReference>
<dbReference type="PROSITE" id="PS51384">
    <property type="entry name" value="FAD_FR"/>
    <property type="match status" value="1"/>
</dbReference>
<dbReference type="GO" id="GO:0000293">
    <property type="term" value="F:ferric-chelate reductase activity"/>
    <property type="evidence" value="ECO:0007669"/>
    <property type="project" value="UniProtKB-ARBA"/>
</dbReference>
<keyword evidence="8" id="KW-0406">Ion transport</keyword>
<keyword evidence="5" id="KW-0249">Electron transport</keyword>
<accession>A0A163GB40</accession>
<dbReference type="SFLD" id="SFLDS00052">
    <property type="entry name" value="Ferric_Reductase_Domain"/>
    <property type="match status" value="1"/>
</dbReference>
<evidence type="ECO:0000256" key="9">
    <source>
        <dbReference type="ARBA" id="ARBA00023136"/>
    </source>
</evidence>
<organism evidence="10 11">
    <name type="scientific">Didymella rabiei</name>
    <name type="common">Chickpea ascochyta blight fungus</name>
    <name type="synonym">Mycosphaerella rabiei</name>
    <dbReference type="NCBI Taxonomy" id="5454"/>
    <lineage>
        <taxon>Eukaryota</taxon>
        <taxon>Fungi</taxon>
        <taxon>Dikarya</taxon>
        <taxon>Ascomycota</taxon>
        <taxon>Pezizomycotina</taxon>
        <taxon>Dothideomycetes</taxon>
        <taxon>Pleosporomycetidae</taxon>
        <taxon>Pleosporales</taxon>
        <taxon>Pleosporineae</taxon>
        <taxon>Didymellaceae</taxon>
        <taxon>Ascochyta</taxon>
    </lineage>
</organism>
<dbReference type="SUPFAM" id="SSF52343">
    <property type="entry name" value="Ferredoxin reductase-like, C-terminal NADP-linked domain"/>
    <property type="match status" value="1"/>
</dbReference>
<dbReference type="PANTHER" id="PTHR32361:SF28">
    <property type="entry name" value="FRP1P"/>
    <property type="match status" value="1"/>
</dbReference>
<keyword evidence="6" id="KW-1133">Transmembrane helix</keyword>
<keyword evidence="11" id="KW-1185">Reference proteome</keyword>
<dbReference type="SFLD" id="SFLDG01168">
    <property type="entry name" value="Ferric_reductase_subgroup_(FRE"/>
    <property type="match status" value="1"/>
</dbReference>
<dbReference type="GO" id="GO:0006879">
    <property type="term" value="P:intracellular iron ion homeostasis"/>
    <property type="evidence" value="ECO:0007669"/>
    <property type="project" value="TreeGrafter"/>
</dbReference>
<evidence type="ECO:0000256" key="3">
    <source>
        <dbReference type="ARBA" id="ARBA00022448"/>
    </source>
</evidence>
<reference evidence="10 11" key="1">
    <citation type="journal article" date="2016" name="Sci. Rep.">
        <title>Draft genome sequencing and secretome analysis of fungal phytopathogen Ascochyta rabiei provides insight into the necrotrophic effector repertoire.</title>
        <authorList>
            <person name="Verma S."/>
            <person name="Gazara R.K."/>
            <person name="Nizam S."/>
            <person name="Parween S."/>
            <person name="Chattopadhyay D."/>
            <person name="Verma P.K."/>
        </authorList>
    </citation>
    <scope>NUCLEOTIDE SEQUENCE [LARGE SCALE GENOMIC DNA]</scope>
    <source>
        <strain evidence="10 11">ArDII</strain>
    </source>
</reference>
<evidence type="ECO:0000256" key="7">
    <source>
        <dbReference type="ARBA" id="ARBA00023002"/>
    </source>
</evidence>
<dbReference type="AlphaFoldDB" id="A0A163GB40"/>
<evidence type="ECO:0000256" key="5">
    <source>
        <dbReference type="ARBA" id="ARBA00022982"/>
    </source>
</evidence>
<comment type="caution">
    <text evidence="10">The sequence shown here is derived from an EMBL/GenBank/DDBJ whole genome shotgun (WGS) entry which is preliminary data.</text>
</comment>
<evidence type="ECO:0000313" key="11">
    <source>
        <dbReference type="Proteomes" id="UP000076837"/>
    </source>
</evidence>
<dbReference type="GO" id="GO:0015677">
    <property type="term" value="P:copper ion import"/>
    <property type="evidence" value="ECO:0007669"/>
    <property type="project" value="TreeGrafter"/>
</dbReference>
<dbReference type="CDD" id="cd06186">
    <property type="entry name" value="NOX_Duox_like_FAD_NADP"/>
    <property type="match status" value="1"/>
</dbReference>
<evidence type="ECO:0000256" key="1">
    <source>
        <dbReference type="ARBA" id="ARBA00004141"/>
    </source>
</evidence>
<gene>
    <name evidence="10" type="ORF">ST47_g4056</name>
</gene>
<evidence type="ECO:0000256" key="2">
    <source>
        <dbReference type="ARBA" id="ARBA00006278"/>
    </source>
</evidence>
<dbReference type="InterPro" id="IPR013121">
    <property type="entry name" value="Fe_red_NAD-bd_6"/>
</dbReference>
<dbReference type="Gene3D" id="3.40.50.80">
    <property type="entry name" value="Nucleotide-binding domain of ferredoxin-NADP reductase (FNR) module"/>
    <property type="match status" value="1"/>
</dbReference>
<keyword evidence="4" id="KW-0812">Transmembrane</keyword>
<dbReference type="OrthoDB" id="10006946at2759"/>
<comment type="similarity">
    <text evidence="2">Belongs to the ferric reductase (FRE) family.</text>
</comment>
<dbReference type="InterPro" id="IPR013112">
    <property type="entry name" value="FAD-bd_8"/>
</dbReference>
<name>A0A163GB40_DIDRA</name>
<dbReference type="Pfam" id="PF01794">
    <property type="entry name" value="Ferric_reduct"/>
    <property type="match status" value="1"/>
</dbReference>
<dbReference type="STRING" id="5454.A0A163GB40"/>
<dbReference type="GO" id="GO:0006826">
    <property type="term" value="P:iron ion transport"/>
    <property type="evidence" value="ECO:0007669"/>
    <property type="project" value="TreeGrafter"/>
</dbReference>
<sequence>MDLFRRHEGHHEVDSKSYWAFGYSFEPLNNEQTHQRRENLDYYGFAAQWSVLVIFALFQMSFGIRWIVTKGMRYEQPKSPSFNKGRENTLGWLKSLHSRYARIMWWMQKDVIQRWNWGTRGEWIGGTLWTAWLLYLCFVNTSPGKTASNLSVTLNMLITTDYLHLTKRFGQIGASQLPLHYLLAMRAPYSPVQWITRLSHEQLKAAHQILGRIVYLLFILHAVFYFVFFAMSGFLAKRIKDWDVIFGIITLTLFAAISTTALGFVRRRNYRVFYISHIAIANFIIVPMYLHVSHIRLYVYQIVVVECLHLIFRAISLKMYQGTIRLLPGTNLVQIRIPLPDSHPALNWHPGQHVYLTRPWGSAKTPSYYQQWLMVNKSNPFTVASIPATDRELLLVARTLNGNTKHLGELAQKLSQGGSGLPMLPTATGDIPILPFALEGPYGASNRLPDLSDFDKVLLVAGGVGATFIMPIYRAIAEYHDTTPGATQVRFVWAVQKLADTQWAFPEALAEGDDERDVEREEAVGNGLLNKASTVEVYVTRPSGPSLHSTTSTSPIFAVDDDDDEGEQFELQENEQLLSMEEQMERPRKGMTVMSGRPKMEEIVDEVFSRGMRTAVICCGPKRLTEDLKRSVEVYVKKGHDVYWYDETFGW</sequence>
<dbReference type="Pfam" id="PF08022">
    <property type="entry name" value="FAD_binding_8"/>
    <property type="match status" value="1"/>
</dbReference>
<dbReference type="Proteomes" id="UP000076837">
    <property type="component" value="Unassembled WGS sequence"/>
</dbReference>
<dbReference type="EMBL" id="JYNV01000152">
    <property type="protein sequence ID" value="KZM24774.1"/>
    <property type="molecule type" value="Genomic_DNA"/>
</dbReference>
<dbReference type="PANTHER" id="PTHR32361">
    <property type="entry name" value="FERRIC/CUPRIC REDUCTASE TRANSMEMBRANE COMPONENT"/>
    <property type="match status" value="1"/>
</dbReference>
<dbReference type="Pfam" id="PF08030">
    <property type="entry name" value="NAD_binding_6"/>
    <property type="match status" value="1"/>
</dbReference>
<dbReference type="InterPro" id="IPR039261">
    <property type="entry name" value="FNR_nucleotide-bd"/>
</dbReference>